<evidence type="ECO:0000313" key="1">
    <source>
        <dbReference type="EMBL" id="ABD14853.1"/>
    </source>
</evidence>
<dbReference type="EMBL" id="DQ368335">
    <property type="protein sequence ID" value="ABD14864.1"/>
    <property type="molecule type" value="Genomic_DNA"/>
</dbReference>
<name>Q2ERD8_HAEIF</name>
<dbReference type="EMBL" id="DQ368335">
    <property type="protein sequence ID" value="ABD14853.1"/>
    <property type="molecule type" value="Genomic_DNA"/>
</dbReference>
<gene>
    <name evidence="2" type="primary">bcs4'</name>
    <name evidence="1" type="synonym">bcs4</name>
</gene>
<dbReference type="InterPro" id="IPR008441">
    <property type="entry name" value="AfumC-like_glycosyl_Trfase"/>
</dbReference>
<proteinExistence type="predicted"/>
<protein>
    <submittedName>
        <fullName evidence="1 2">Bcs4</fullName>
    </submittedName>
</protein>
<organism evidence="2">
    <name type="scientific">Haemophilus influenzae</name>
    <dbReference type="NCBI Taxonomy" id="727"/>
    <lineage>
        <taxon>Bacteria</taxon>
        <taxon>Pseudomonadati</taxon>
        <taxon>Pseudomonadota</taxon>
        <taxon>Gammaproteobacteria</taxon>
        <taxon>Pasteurellales</taxon>
        <taxon>Pasteurellaceae</taxon>
        <taxon>Haemophilus</taxon>
    </lineage>
</organism>
<dbReference type="SMR" id="Q2ERD8"/>
<reference evidence="2" key="1">
    <citation type="submission" date="2006-01" db="EMBL/GenBank/DDBJ databases">
        <title>Two Genotypes among Haemophilus influenzae Serotype b with Distinct Gene Clusters Encoding the Polysaccharide Capsule.</title>
        <authorList>
            <person name="Schouls L.M."/>
            <person name="Van der Heide H.G.J."/>
            <person name="Zomer B."/>
            <person name="Van der Ende A."/>
            <person name="Schot C.S."/>
        </authorList>
    </citation>
    <scope>NUCLEOTIDE SEQUENCE</scope>
    <source>
        <strain evidence="2">H1990-0614</strain>
    </source>
</reference>
<evidence type="ECO:0000313" key="2">
    <source>
        <dbReference type="EMBL" id="ABD14864.1"/>
    </source>
</evidence>
<sequence length="615" mass="72902">MNIKNIAINFSSKKDFLNNFGKINNEKTSLSIINKNEIIIKGKKNDNSLNFTLLKNKKYLKPGKTYTISCDFILNKKISKTLPFDVPKIAFDCTINGKNNFDYQSSSSIPNEVGVWHKSLTVKVPKNCSNAWFRIYVGIEKDAGELLIKNIFISENNFDFIYLNNLFYHNEDNDTFSLLSDFKENYIEKCNDVSYLFRNGHYTFVNSIIKNINDSAIRKKFKLYLVMSKENVSNTLAYFNNIKNELNEQDSVLASDAIHFFARNLEWDTIKDIVNFFDKKGLYHNCIEYLYEKAQLYRRLKDKENELKYYNLALSIDENKNPNINWNLFFDSNNPGLSYRRDELKFILENLSDIQRIADSYPSSHINFKESPVFVFWDQGYDNAPIIVKSMIDRMKIIYGNKLVFLTGETIEAYIDIPARIESFRESKRAFFSDYIRTELLLRYGGTWIDSTVFTTNQFYKENLEILEKNDNNLYVLRIPENPYRISNWFLSTNQTGNRILALMYATMLIFAEKRNSLFEYYQYHTFFEILTQLDKQANEDFHKNYRNNYQPYAHDLLKNFRNDWDRELFNKLIARCPIQKLTYKSNLLHLRTHSLLHLRTHSFYKTIIRNAAFL</sequence>
<dbReference type="RefSeq" id="WP_015702013.1">
    <property type="nucleotide sequence ID" value="NZ_CP148001.1"/>
</dbReference>
<dbReference type="GO" id="GO:0016757">
    <property type="term" value="F:glycosyltransferase activity"/>
    <property type="evidence" value="ECO:0007669"/>
    <property type="project" value="InterPro"/>
</dbReference>
<dbReference type="CAZy" id="GT32">
    <property type="family name" value="Glycosyltransferase Family 32"/>
</dbReference>
<dbReference type="AlphaFoldDB" id="Q2ERD8"/>
<reference evidence="2" key="2">
    <citation type="journal article" date="2008" name="BMC Microbiol.">
        <title>Two variants among Haemophilus influenzae serotype b strains with distinct bcs4, hcsA and hcsB genes display differences in expression of the polysaccharide capsule.</title>
        <authorList>
            <person name="Schouls L."/>
            <person name="van der Heide H."/>
            <person name="Witteveen S."/>
            <person name="Zomer B."/>
            <person name="van der Ende A."/>
            <person name="Burger M."/>
            <person name="Schot C."/>
        </authorList>
    </citation>
    <scope>NUCLEOTIDE SEQUENCE</scope>
    <source>
        <strain evidence="2">H1990-0614</strain>
    </source>
</reference>
<accession>Q2ERD8</accession>
<dbReference type="Pfam" id="PF05704">
    <property type="entry name" value="Caps_synth"/>
    <property type="match status" value="1"/>
</dbReference>